<name>A0ABW4FA27_9PSEU</name>
<evidence type="ECO:0000259" key="2">
    <source>
        <dbReference type="Pfam" id="PF03972"/>
    </source>
</evidence>
<evidence type="ECO:0000256" key="1">
    <source>
        <dbReference type="ARBA" id="ARBA00006174"/>
    </source>
</evidence>
<proteinExistence type="inferred from homology"/>
<evidence type="ECO:0000313" key="3">
    <source>
        <dbReference type="EMBL" id="MFD1523259.1"/>
    </source>
</evidence>
<comment type="similarity">
    <text evidence="1">Belongs to the PrpD family.</text>
</comment>
<keyword evidence="4" id="KW-1185">Reference proteome</keyword>
<dbReference type="InterPro" id="IPR042183">
    <property type="entry name" value="MmgE/PrpD_sf_1"/>
</dbReference>
<dbReference type="Proteomes" id="UP001597114">
    <property type="component" value="Unassembled WGS sequence"/>
</dbReference>
<evidence type="ECO:0000313" key="4">
    <source>
        <dbReference type="Proteomes" id="UP001597114"/>
    </source>
</evidence>
<gene>
    <name evidence="3" type="ORF">ACFSJD_37640</name>
</gene>
<dbReference type="PANTHER" id="PTHR16943:SF8">
    <property type="entry name" value="2-METHYLCITRATE DEHYDRATASE"/>
    <property type="match status" value="1"/>
</dbReference>
<organism evidence="3 4">
    <name type="scientific">Pseudonocardia yunnanensis</name>
    <dbReference type="NCBI Taxonomy" id="58107"/>
    <lineage>
        <taxon>Bacteria</taxon>
        <taxon>Bacillati</taxon>
        <taxon>Actinomycetota</taxon>
        <taxon>Actinomycetes</taxon>
        <taxon>Pseudonocardiales</taxon>
        <taxon>Pseudonocardiaceae</taxon>
        <taxon>Pseudonocardia</taxon>
    </lineage>
</organism>
<dbReference type="InterPro" id="IPR045336">
    <property type="entry name" value="MmgE_PrpD_N"/>
</dbReference>
<sequence length="236" mass="23913">MITTIEVVDFVRETTPPPAALDRAVAELGRFRQAARRGSDTAPVRTLKQVAVRPSSLLWTAWIDGAAAAAVRDRPAWVAVCAAANALASDDGAAAEAIAIGEVVADRIRADLGDAHSESGWSVQATAGGIGAAAAAGRALDLKVGHLHHLIGICATQAAGLAAAADTDTGPVQIGKAAANAVEAALLSRNGFTSAALPLEGRRGLFALMSSLSGAEVQAEEKAQPARLGEAWLAMG</sequence>
<comment type="caution">
    <text evidence="3">The sequence shown here is derived from an EMBL/GenBank/DDBJ whole genome shotgun (WGS) entry which is preliminary data.</text>
</comment>
<dbReference type="InterPro" id="IPR005656">
    <property type="entry name" value="MmgE_PrpD"/>
</dbReference>
<dbReference type="Pfam" id="PF03972">
    <property type="entry name" value="MmgE_PrpD_N"/>
    <property type="match status" value="1"/>
</dbReference>
<dbReference type="Gene3D" id="1.10.4100.10">
    <property type="entry name" value="2-methylcitrate dehydratase PrpD"/>
    <property type="match status" value="1"/>
</dbReference>
<accession>A0ABW4FA27</accession>
<dbReference type="RefSeq" id="WP_344719186.1">
    <property type="nucleotide sequence ID" value="NZ_BAAAUS010000002.1"/>
</dbReference>
<feature type="domain" description="MmgE/PrpD N-terminal" evidence="2">
    <location>
        <begin position="79"/>
        <end position="213"/>
    </location>
</feature>
<protein>
    <submittedName>
        <fullName evidence="3">MmgE/PrpD family protein</fullName>
    </submittedName>
</protein>
<reference evidence="4" key="1">
    <citation type="journal article" date="2019" name="Int. J. Syst. Evol. Microbiol.">
        <title>The Global Catalogue of Microorganisms (GCM) 10K type strain sequencing project: providing services to taxonomists for standard genome sequencing and annotation.</title>
        <authorList>
            <consortium name="The Broad Institute Genomics Platform"/>
            <consortium name="The Broad Institute Genome Sequencing Center for Infectious Disease"/>
            <person name="Wu L."/>
            <person name="Ma J."/>
        </authorList>
    </citation>
    <scope>NUCLEOTIDE SEQUENCE [LARGE SCALE GENOMIC DNA]</scope>
    <source>
        <strain evidence="4">CCM 7043</strain>
    </source>
</reference>
<dbReference type="PANTHER" id="PTHR16943">
    <property type="entry name" value="2-METHYLCITRATE DEHYDRATASE-RELATED"/>
    <property type="match status" value="1"/>
</dbReference>
<dbReference type="EMBL" id="JBHUCO010000059">
    <property type="protein sequence ID" value="MFD1523259.1"/>
    <property type="molecule type" value="Genomic_DNA"/>
</dbReference>
<dbReference type="InterPro" id="IPR036148">
    <property type="entry name" value="MmgE/PrpD_sf"/>
</dbReference>
<dbReference type="SUPFAM" id="SSF103378">
    <property type="entry name" value="2-methylcitrate dehydratase PrpD"/>
    <property type="match status" value="1"/>
</dbReference>